<name>A0A9Q0NWG5_SALVM</name>
<proteinExistence type="predicted"/>
<keyword evidence="3" id="KW-1185">Reference proteome</keyword>
<dbReference type="EMBL" id="JAPFFL010000015">
    <property type="protein sequence ID" value="KAJ6677168.1"/>
    <property type="molecule type" value="Genomic_DNA"/>
</dbReference>
<protein>
    <submittedName>
        <fullName evidence="2">Uncharacterized protein</fullName>
    </submittedName>
</protein>
<evidence type="ECO:0000256" key="1">
    <source>
        <dbReference type="SAM" id="Phobius"/>
    </source>
</evidence>
<evidence type="ECO:0000313" key="2">
    <source>
        <dbReference type="EMBL" id="KAJ6677168.1"/>
    </source>
</evidence>
<evidence type="ECO:0000313" key="3">
    <source>
        <dbReference type="Proteomes" id="UP001151529"/>
    </source>
</evidence>
<dbReference type="Proteomes" id="UP001151529">
    <property type="component" value="Chromosome 15Z"/>
</dbReference>
<comment type="caution">
    <text evidence="2">The sequence shown here is derived from an EMBL/GenBank/DDBJ whole genome shotgun (WGS) entry which is preliminary data.</text>
</comment>
<feature type="transmembrane region" description="Helical" evidence="1">
    <location>
        <begin position="12"/>
        <end position="33"/>
    </location>
</feature>
<reference evidence="2" key="2">
    <citation type="journal article" date="2023" name="Int. J. Mol. Sci.">
        <title>De Novo Assembly and Annotation of 11 Diverse Shrub Willow (Salix) Genomes Reveals Novel Gene Organization in Sex-Linked Regions.</title>
        <authorList>
            <person name="Hyden B."/>
            <person name="Feng K."/>
            <person name="Yates T.B."/>
            <person name="Jawdy S."/>
            <person name="Cereghino C."/>
            <person name="Smart L.B."/>
            <person name="Muchero W."/>
        </authorList>
    </citation>
    <scope>NUCLEOTIDE SEQUENCE [LARGE SCALE GENOMIC DNA]</scope>
    <source>
        <tissue evidence="2">Shoot tip</tissue>
    </source>
</reference>
<keyword evidence="1" id="KW-0472">Membrane</keyword>
<reference evidence="2" key="1">
    <citation type="submission" date="2022-11" db="EMBL/GenBank/DDBJ databases">
        <authorList>
            <person name="Hyden B.L."/>
            <person name="Feng K."/>
            <person name="Yates T."/>
            <person name="Jawdy S."/>
            <person name="Smart L.B."/>
            <person name="Muchero W."/>
        </authorList>
    </citation>
    <scope>NUCLEOTIDE SEQUENCE</scope>
    <source>
        <tissue evidence="2">Shoot tip</tissue>
    </source>
</reference>
<keyword evidence="1" id="KW-0812">Transmembrane</keyword>
<gene>
    <name evidence="2" type="ORF">OIU85_010351</name>
</gene>
<accession>A0A9Q0NWG5</accession>
<organism evidence="2 3">
    <name type="scientific">Salix viminalis</name>
    <name type="common">Common osier</name>
    <name type="synonym">Basket willow</name>
    <dbReference type="NCBI Taxonomy" id="40686"/>
    <lineage>
        <taxon>Eukaryota</taxon>
        <taxon>Viridiplantae</taxon>
        <taxon>Streptophyta</taxon>
        <taxon>Embryophyta</taxon>
        <taxon>Tracheophyta</taxon>
        <taxon>Spermatophyta</taxon>
        <taxon>Magnoliopsida</taxon>
        <taxon>eudicotyledons</taxon>
        <taxon>Gunneridae</taxon>
        <taxon>Pentapetalae</taxon>
        <taxon>rosids</taxon>
        <taxon>fabids</taxon>
        <taxon>Malpighiales</taxon>
        <taxon>Salicaceae</taxon>
        <taxon>Saliceae</taxon>
        <taxon>Salix</taxon>
    </lineage>
</organism>
<dbReference type="AlphaFoldDB" id="A0A9Q0NWG5"/>
<keyword evidence="1" id="KW-1133">Transmembrane helix</keyword>
<sequence length="81" mass="9153">MLLKNTRQIQTGIVGKIILMPVLVLHRMVVFLMESMPKQSISPGKIPSPNTHIHYFGDSSKSVLLLETKYRAILFGKSYLP</sequence>